<dbReference type="AlphaFoldDB" id="A0A0F9F275"/>
<gene>
    <name evidence="1" type="ORF">LCGC14_2004780</name>
</gene>
<organism evidence="1">
    <name type="scientific">marine sediment metagenome</name>
    <dbReference type="NCBI Taxonomy" id="412755"/>
    <lineage>
        <taxon>unclassified sequences</taxon>
        <taxon>metagenomes</taxon>
        <taxon>ecological metagenomes</taxon>
    </lineage>
</organism>
<reference evidence="1" key="1">
    <citation type="journal article" date="2015" name="Nature">
        <title>Complex archaea that bridge the gap between prokaryotes and eukaryotes.</title>
        <authorList>
            <person name="Spang A."/>
            <person name="Saw J.H."/>
            <person name="Jorgensen S.L."/>
            <person name="Zaremba-Niedzwiedzka K."/>
            <person name="Martijn J."/>
            <person name="Lind A.E."/>
            <person name="van Eijk R."/>
            <person name="Schleper C."/>
            <person name="Guy L."/>
            <person name="Ettema T.J."/>
        </authorList>
    </citation>
    <scope>NUCLEOTIDE SEQUENCE</scope>
</reference>
<protein>
    <submittedName>
        <fullName evidence="1">Uncharacterized protein</fullName>
    </submittedName>
</protein>
<accession>A0A0F9F275</accession>
<proteinExistence type="predicted"/>
<name>A0A0F9F275_9ZZZZ</name>
<comment type="caution">
    <text evidence="1">The sequence shown here is derived from an EMBL/GenBank/DDBJ whole genome shotgun (WGS) entry which is preliminary data.</text>
</comment>
<evidence type="ECO:0000313" key="1">
    <source>
        <dbReference type="EMBL" id="KKL80438.1"/>
    </source>
</evidence>
<sequence length="76" mass="8964">MKKRKFSRGNSETFYIHMLKHPPVNDDGSRNRGSSINCEFWDGYDNRKTNRQVPTSFAEAAYWAGQDYKKMKNEVK</sequence>
<dbReference type="EMBL" id="LAZR01022855">
    <property type="protein sequence ID" value="KKL80438.1"/>
    <property type="molecule type" value="Genomic_DNA"/>
</dbReference>